<organism evidence="5 6">
    <name type="scientific">Usitatibacter palustris</name>
    <dbReference type="NCBI Taxonomy" id="2732487"/>
    <lineage>
        <taxon>Bacteria</taxon>
        <taxon>Pseudomonadati</taxon>
        <taxon>Pseudomonadota</taxon>
        <taxon>Betaproteobacteria</taxon>
        <taxon>Nitrosomonadales</taxon>
        <taxon>Usitatibacteraceae</taxon>
        <taxon>Usitatibacter</taxon>
    </lineage>
</organism>
<dbReference type="Gene3D" id="3.60.21.10">
    <property type="match status" value="1"/>
</dbReference>
<dbReference type="Proteomes" id="UP000503096">
    <property type="component" value="Chromosome"/>
</dbReference>
<dbReference type="EMBL" id="CP053073">
    <property type="protein sequence ID" value="QJR15289.1"/>
    <property type="molecule type" value="Genomic_DNA"/>
</dbReference>
<dbReference type="AlphaFoldDB" id="A0A6M4H6M9"/>
<dbReference type="InterPro" id="IPR036907">
    <property type="entry name" value="5'-Nucleotdase_C_sf"/>
</dbReference>
<proteinExistence type="inferred from homology"/>
<dbReference type="Pfam" id="PF00149">
    <property type="entry name" value="Metallophos"/>
    <property type="match status" value="1"/>
</dbReference>
<keyword evidence="5" id="KW-0540">Nuclease</keyword>
<dbReference type="InterPro" id="IPR029052">
    <property type="entry name" value="Metallo-depent_PP-like"/>
</dbReference>
<dbReference type="SUPFAM" id="SSF55816">
    <property type="entry name" value="5'-nucleotidase (syn. UDP-sugar hydrolase), C-terminal domain"/>
    <property type="match status" value="1"/>
</dbReference>
<dbReference type="GO" id="GO:0004519">
    <property type="term" value="F:endonuclease activity"/>
    <property type="evidence" value="ECO:0007669"/>
    <property type="project" value="UniProtKB-KW"/>
</dbReference>
<evidence type="ECO:0000313" key="5">
    <source>
        <dbReference type="EMBL" id="QJR15289.1"/>
    </source>
</evidence>
<dbReference type="Pfam" id="PF02872">
    <property type="entry name" value="5_nucleotid_C"/>
    <property type="match status" value="1"/>
</dbReference>
<feature type="domain" description="Calcineurin-like phosphoesterase" evidence="3">
    <location>
        <begin position="31"/>
        <end position="294"/>
    </location>
</feature>
<dbReference type="InterPro" id="IPR008334">
    <property type="entry name" value="5'-Nucleotdase_C"/>
</dbReference>
<dbReference type="InterPro" id="IPR006179">
    <property type="entry name" value="5_nucleotidase/apyrase"/>
</dbReference>
<protein>
    <submittedName>
        <fullName evidence="5">Endonuclease YhcR</fullName>
        <ecNumber evidence="5">3.1.31.-</ecNumber>
    </submittedName>
</protein>
<evidence type="ECO:0000259" key="3">
    <source>
        <dbReference type="Pfam" id="PF00149"/>
    </source>
</evidence>
<dbReference type="PANTHER" id="PTHR11575">
    <property type="entry name" value="5'-NUCLEOTIDASE-RELATED"/>
    <property type="match status" value="1"/>
</dbReference>
<dbReference type="PRINTS" id="PR01607">
    <property type="entry name" value="APYRASEFAMLY"/>
</dbReference>
<dbReference type="Gene3D" id="3.90.780.10">
    <property type="entry name" value="5'-Nucleotidase, C-terminal domain"/>
    <property type="match status" value="1"/>
</dbReference>
<evidence type="ECO:0000313" key="6">
    <source>
        <dbReference type="Proteomes" id="UP000503096"/>
    </source>
</evidence>
<dbReference type="SUPFAM" id="SSF56300">
    <property type="entry name" value="Metallo-dependent phosphatases"/>
    <property type="match status" value="1"/>
</dbReference>
<sequence length="584" mass="61623">MKTIRITTLAAALSFGVFTAFAAQLDPVPVRLIGINDFHGHLEAGNNLLFLQDPTAAKGSPEIRVNAGGAANLAGLVRSLRAGAPYSFMLAGGDLIGASPLPSTLFKHETTIEILGEIGLDASTVGNHEFDAGMPELQRIIKGGCAPTKPDDIVVSCGTSPYAGAKFKYLGANVVDAKGNYPIAPYLIKEFDGIKVGFIGAVTKTTPQMVLPSGIVGLTFQDEADAVNRAADELRAKGVRAMVAVFHEGIELGTQANRGEWNDTTCPNAHGPLLGIAQRLAPEIRVIFSGHTHQGYRCEIGGRLLIQGTSYGRGISVVDVELDRSTRAMLPPVRSYNLPVLNERTEAAQREKLVAATPAPFNAVLRDAKPDAAIAAKVAQYVTAVAPKANRPVGRVTAPIIRSFENDSAAGRLIADAQLAATKALGSLAAFMNPGGVRANFECTSPPCTVTFGQSFTMQPFGNSLVVMSLTGAQLKAMLESQKPGASGEPRFLQPSEGFTYTWTDNAAPGTRVSDMRFAGQPVESERKYRVTVNSFLAEGGDGFAAIKDGTEQLGGGQDLDALLAWLGAGDRSPPPNTRINRVK</sequence>
<keyword evidence="2 5" id="KW-0378">Hydrolase</keyword>
<dbReference type="InParanoid" id="A0A6M4H6M9"/>
<accession>A0A6M4H6M9</accession>
<dbReference type="FunCoup" id="A0A6M4H6M9">
    <property type="interactions" value="108"/>
</dbReference>
<keyword evidence="1 2" id="KW-0732">Signal</keyword>
<keyword evidence="5" id="KW-0255">Endonuclease</keyword>
<keyword evidence="2" id="KW-0547">Nucleotide-binding</keyword>
<keyword evidence="6" id="KW-1185">Reference proteome</keyword>
<comment type="similarity">
    <text evidence="2">Belongs to the 5'-nucleotidase family.</text>
</comment>
<dbReference type="PANTHER" id="PTHR11575:SF24">
    <property type="entry name" value="5'-NUCLEOTIDASE"/>
    <property type="match status" value="1"/>
</dbReference>
<dbReference type="RefSeq" id="WP_171162437.1">
    <property type="nucleotide sequence ID" value="NZ_CP053073.1"/>
</dbReference>
<gene>
    <name evidence="5" type="primary">yhcR</name>
    <name evidence="5" type="ORF">DSM104440_02106</name>
</gene>
<feature type="domain" description="5'-Nucleotidase C-terminal" evidence="4">
    <location>
        <begin position="403"/>
        <end position="548"/>
    </location>
</feature>
<dbReference type="KEGG" id="upl:DSM104440_02106"/>
<feature type="chain" id="PRO_5027153458" evidence="2">
    <location>
        <begin position="23"/>
        <end position="584"/>
    </location>
</feature>
<dbReference type="EC" id="3.1.31.-" evidence="5"/>
<dbReference type="GO" id="GO:0008768">
    <property type="term" value="F:UDP-sugar diphosphatase activity"/>
    <property type="evidence" value="ECO:0007669"/>
    <property type="project" value="TreeGrafter"/>
</dbReference>
<evidence type="ECO:0000256" key="1">
    <source>
        <dbReference type="ARBA" id="ARBA00022729"/>
    </source>
</evidence>
<dbReference type="InterPro" id="IPR004843">
    <property type="entry name" value="Calcineurin-like_PHP"/>
</dbReference>
<evidence type="ECO:0000259" key="4">
    <source>
        <dbReference type="Pfam" id="PF02872"/>
    </source>
</evidence>
<dbReference type="GO" id="GO:0030288">
    <property type="term" value="C:outer membrane-bounded periplasmic space"/>
    <property type="evidence" value="ECO:0007669"/>
    <property type="project" value="TreeGrafter"/>
</dbReference>
<name>A0A6M4H6M9_9PROT</name>
<dbReference type="GO" id="GO:0009166">
    <property type="term" value="P:nucleotide catabolic process"/>
    <property type="evidence" value="ECO:0007669"/>
    <property type="project" value="InterPro"/>
</dbReference>
<dbReference type="GO" id="GO:0008253">
    <property type="term" value="F:5'-nucleotidase activity"/>
    <property type="evidence" value="ECO:0007669"/>
    <property type="project" value="TreeGrafter"/>
</dbReference>
<feature type="signal peptide" evidence="2">
    <location>
        <begin position="1"/>
        <end position="22"/>
    </location>
</feature>
<evidence type="ECO:0000256" key="2">
    <source>
        <dbReference type="RuleBase" id="RU362119"/>
    </source>
</evidence>
<reference evidence="5 6" key="1">
    <citation type="submission" date="2020-04" db="EMBL/GenBank/DDBJ databases">
        <title>Usitatibacter rugosus gen. nov., sp. nov. and Usitatibacter palustris sp. nov., novel members of Usitatibacteraceae fam. nov. within the order Nitrosomonadales isolated from soil.</title>
        <authorList>
            <person name="Huber K.J."/>
            <person name="Neumann-Schaal M."/>
            <person name="Geppert A."/>
            <person name="Luckner M."/>
            <person name="Wanner G."/>
            <person name="Overmann J."/>
        </authorList>
    </citation>
    <scope>NUCLEOTIDE SEQUENCE [LARGE SCALE GENOMIC DNA]</scope>
    <source>
        <strain evidence="5 6">Swamp67</strain>
    </source>
</reference>
<dbReference type="GO" id="GO:0000166">
    <property type="term" value="F:nucleotide binding"/>
    <property type="evidence" value="ECO:0007669"/>
    <property type="project" value="UniProtKB-KW"/>
</dbReference>